<dbReference type="Gene3D" id="3.40.30.10">
    <property type="entry name" value="Glutaredoxin"/>
    <property type="match status" value="1"/>
</dbReference>
<proteinExistence type="predicted"/>
<dbReference type="GO" id="GO:0005783">
    <property type="term" value="C:endoplasmic reticulum"/>
    <property type="evidence" value="ECO:0007669"/>
    <property type="project" value="TreeGrafter"/>
</dbReference>
<gene>
    <name evidence="4" type="ORF">B0F90DRAFT_1929113</name>
</gene>
<dbReference type="PANTHER" id="PTHR23322:SF1">
    <property type="entry name" value="FAS-ASSOCIATED FACTOR 2"/>
    <property type="match status" value="1"/>
</dbReference>
<dbReference type="SUPFAM" id="SSF54236">
    <property type="entry name" value="Ubiquitin-like"/>
    <property type="match status" value="1"/>
</dbReference>
<accession>A0AAD4LU76</accession>
<keyword evidence="1" id="KW-0175">Coiled coil</keyword>
<dbReference type="SUPFAM" id="SSF52833">
    <property type="entry name" value="Thioredoxin-like"/>
    <property type="match status" value="1"/>
</dbReference>
<sequence>MPSPTVGSVVLRRRQALTSQNSNLRSRLSTGSPRLLPDFTLGSYDEILRLCQSDIRIGCVILVSSEHDDVPDFKRNTLTDPTLVDLLHKHEFIVWGGDVREREAWSAAQKLQATTFPFVAFIALQPPGPAAPTSAPTSARSLVDHIVHQLLPRVMPFLRSLRLAATERAHERALREEQDAAFRESARRDREKEALRAEEARRTAELEKVEMEHRRAVDEARARIAYARGRWQQESRQLLIPLDQSPDADSIRMTIRLPDGQRLVRLIARNSTVTSLYCLVDAHFTPTNSIDTEINRPWQKAIYESLYTHQGNPLRLGGVSLCSLRILVRQFLGGLPFAW</sequence>
<dbReference type="GO" id="GO:0043130">
    <property type="term" value="F:ubiquitin binding"/>
    <property type="evidence" value="ECO:0007669"/>
    <property type="project" value="TreeGrafter"/>
</dbReference>
<dbReference type="SMART" id="SM00594">
    <property type="entry name" value="UAS"/>
    <property type="match status" value="1"/>
</dbReference>
<dbReference type="InterPro" id="IPR029071">
    <property type="entry name" value="Ubiquitin-like_domsf"/>
</dbReference>
<evidence type="ECO:0000259" key="3">
    <source>
        <dbReference type="PROSITE" id="PS50033"/>
    </source>
</evidence>
<feature type="region of interest" description="Disordered" evidence="2">
    <location>
        <begin position="174"/>
        <end position="201"/>
    </location>
</feature>
<dbReference type="Proteomes" id="UP001203297">
    <property type="component" value="Unassembled WGS sequence"/>
</dbReference>
<reference evidence="4" key="1">
    <citation type="journal article" date="2022" name="New Phytol.">
        <title>Evolutionary transition to the ectomycorrhizal habit in the genomes of a hyperdiverse lineage of mushroom-forming fungi.</title>
        <authorList>
            <person name="Looney B."/>
            <person name="Miyauchi S."/>
            <person name="Morin E."/>
            <person name="Drula E."/>
            <person name="Courty P.E."/>
            <person name="Kohler A."/>
            <person name="Kuo A."/>
            <person name="LaButti K."/>
            <person name="Pangilinan J."/>
            <person name="Lipzen A."/>
            <person name="Riley R."/>
            <person name="Andreopoulos W."/>
            <person name="He G."/>
            <person name="Johnson J."/>
            <person name="Nolan M."/>
            <person name="Tritt A."/>
            <person name="Barry K.W."/>
            <person name="Grigoriev I.V."/>
            <person name="Nagy L.G."/>
            <person name="Hibbett D."/>
            <person name="Henrissat B."/>
            <person name="Matheny P.B."/>
            <person name="Labbe J."/>
            <person name="Martin F.M."/>
        </authorList>
    </citation>
    <scope>NUCLEOTIDE SEQUENCE</scope>
    <source>
        <strain evidence="4">BPL690</strain>
    </source>
</reference>
<dbReference type="PANTHER" id="PTHR23322">
    <property type="entry name" value="FAS-ASSOCIATED PROTEIN"/>
    <property type="match status" value="1"/>
</dbReference>
<evidence type="ECO:0000256" key="1">
    <source>
        <dbReference type="ARBA" id="ARBA00023054"/>
    </source>
</evidence>
<dbReference type="InterPro" id="IPR006577">
    <property type="entry name" value="UAS"/>
</dbReference>
<evidence type="ECO:0000256" key="2">
    <source>
        <dbReference type="SAM" id="MobiDB-lite"/>
    </source>
</evidence>
<dbReference type="InterPro" id="IPR036249">
    <property type="entry name" value="Thioredoxin-like_sf"/>
</dbReference>
<protein>
    <recommendedName>
        <fullName evidence="3">UBX domain-containing protein</fullName>
    </recommendedName>
</protein>
<dbReference type="AlphaFoldDB" id="A0AAD4LU76"/>
<dbReference type="InterPro" id="IPR001012">
    <property type="entry name" value="UBX_dom"/>
</dbReference>
<dbReference type="GO" id="GO:0036503">
    <property type="term" value="P:ERAD pathway"/>
    <property type="evidence" value="ECO:0007669"/>
    <property type="project" value="TreeGrafter"/>
</dbReference>
<name>A0AAD4LU76_9AGAM</name>
<feature type="domain" description="UBX" evidence="3">
    <location>
        <begin position="246"/>
        <end position="283"/>
    </location>
</feature>
<evidence type="ECO:0000313" key="4">
    <source>
        <dbReference type="EMBL" id="KAI0290852.1"/>
    </source>
</evidence>
<evidence type="ECO:0000313" key="5">
    <source>
        <dbReference type="Proteomes" id="UP001203297"/>
    </source>
</evidence>
<dbReference type="InterPro" id="IPR050730">
    <property type="entry name" value="UBX_domain-protein"/>
</dbReference>
<dbReference type="EMBL" id="WTXG01000195">
    <property type="protein sequence ID" value="KAI0290852.1"/>
    <property type="molecule type" value="Genomic_DNA"/>
</dbReference>
<keyword evidence="5" id="KW-1185">Reference proteome</keyword>
<organism evidence="4 5">
    <name type="scientific">Multifurca ochricompacta</name>
    <dbReference type="NCBI Taxonomy" id="376703"/>
    <lineage>
        <taxon>Eukaryota</taxon>
        <taxon>Fungi</taxon>
        <taxon>Dikarya</taxon>
        <taxon>Basidiomycota</taxon>
        <taxon>Agaricomycotina</taxon>
        <taxon>Agaricomycetes</taxon>
        <taxon>Russulales</taxon>
        <taxon>Russulaceae</taxon>
        <taxon>Multifurca</taxon>
    </lineage>
</organism>
<dbReference type="PROSITE" id="PS50033">
    <property type="entry name" value="UBX"/>
    <property type="match status" value="1"/>
</dbReference>
<comment type="caution">
    <text evidence="4">The sequence shown here is derived from an EMBL/GenBank/DDBJ whole genome shotgun (WGS) entry which is preliminary data.</text>
</comment>